<comment type="similarity">
    <text evidence="2">Belongs to the isochorismate synthase family.</text>
</comment>
<name>A0A3L6ZLB8_9MICO</name>
<dbReference type="PANTHER" id="PTHR42839">
    <property type="entry name" value="ISOCHORISMATE SYNTHASE ENTC"/>
    <property type="match status" value="1"/>
</dbReference>
<dbReference type="EMBL" id="RCUW01000007">
    <property type="protein sequence ID" value="RLP68764.1"/>
    <property type="molecule type" value="Genomic_DNA"/>
</dbReference>
<dbReference type="AlphaFoldDB" id="A0A3L6ZLB8"/>
<comment type="catalytic activity">
    <reaction evidence="1">
        <text>chorismate = isochorismate</text>
        <dbReference type="Rhea" id="RHEA:18985"/>
        <dbReference type="ChEBI" id="CHEBI:29748"/>
        <dbReference type="ChEBI" id="CHEBI:29780"/>
        <dbReference type="EC" id="5.4.4.2"/>
    </reaction>
</comment>
<dbReference type="InterPro" id="IPR004561">
    <property type="entry name" value="IsoChor_synthase"/>
</dbReference>
<dbReference type="InterPro" id="IPR015890">
    <property type="entry name" value="Chorismate_C"/>
</dbReference>
<comment type="caution">
    <text evidence="7">The sequence shown here is derived from an EMBL/GenBank/DDBJ whole genome shotgun (WGS) entry which is preliminary data.</text>
</comment>
<dbReference type="Pfam" id="PF00425">
    <property type="entry name" value="Chorismate_bind"/>
    <property type="match status" value="1"/>
</dbReference>
<dbReference type="PANTHER" id="PTHR42839:SF2">
    <property type="entry name" value="ISOCHORISMATE SYNTHASE ENTC"/>
    <property type="match status" value="1"/>
</dbReference>
<dbReference type="SUPFAM" id="SSF56322">
    <property type="entry name" value="ADC synthase"/>
    <property type="match status" value="1"/>
</dbReference>
<feature type="domain" description="Chorismate-utilising enzyme C-terminal" evidence="6">
    <location>
        <begin position="114"/>
        <end position="366"/>
    </location>
</feature>
<dbReference type="InterPro" id="IPR005801">
    <property type="entry name" value="ADC_synthase"/>
</dbReference>
<dbReference type="GO" id="GO:0008909">
    <property type="term" value="F:isochorismate synthase activity"/>
    <property type="evidence" value="ECO:0007669"/>
    <property type="project" value="UniProtKB-EC"/>
</dbReference>
<sequence>MYGSDDVIFHGRRRWHGTGRRAVLAREQAAGPGLADAVLSMLRRAEAEDGVRRIALGAIPFDPSQPAHIIVPEHVVEVFPEAGETDGSPVGPIVGASSEPAQRAAAVIPPDDPGYRVAVGAALRAIEAGIVTKVVLARTMHLEAGDPIDTPALFRAFAGQNPAAYAYHVPDDEGGVLVGASPELIAAVEGTRLRSLPLAGTAARHDDPRADDAARAALTSSAKDRHEHAVLVSALAERLRPFAPTLAVPAEPVIVETPRLWHLGTPIEGELIPGTTVLEVAAAVHPTPAVCGTPTAAARDLIRILEPEDRGLYAGLVGWMDSSGDGEWALALRGIHVSGTTARLHAGAGIVAGSDPVAEHRETAAKLGSALRALAAVTPVRRRSLAGVA</sequence>
<dbReference type="NCBIfam" id="TIGR00543">
    <property type="entry name" value="isochor_syn"/>
    <property type="match status" value="1"/>
</dbReference>
<dbReference type="Gene3D" id="3.60.120.10">
    <property type="entry name" value="Anthranilate synthase"/>
    <property type="match status" value="1"/>
</dbReference>
<evidence type="ECO:0000313" key="8">
    <source>
        <dbReference type="Proteomes" id="UP000275395"/>
    </source>
</evidence>
<dbReference type="Proteomes" id="UP000275395">
    <property type="component" value="Unassembled WGS sequence"/>
</dbReference>
<evidence type="ECO:0000256" key="1">
    <source>
        <dbReference type="ARBA" id="ARBA00000799"/>
    </source>
</evidence>
<accession>A0A3L6ZLB8</accession>
<dbReference type="EC" id="5.4.4.2" evidence="3"/>
<evidence type="ECO:0000256" key="2">
    <source>
        <dbReference type="ARBA" id="ARBA00005297"/>
    </source>
</evidence>
<evidence type="ECO:0000313" key="7">
    <source>
        <dbReference type="EMBL" id="RLP68764.1"/>
    </source>
</evidence>
<evidence type="ECO:0000256" key="5">
    <source>
        <dbReference type="ARBA" id="ARBA00041564"/>
    </source>
</evidence>
<evidence type="ECO:0000256" key="4">
    <source>
        <dbReference type="ARBA" id="ARBA00023235"/>
    </source>
</evidence>
<gene>
    <name evidence="7" type="ORF">D9V30_09390</name>
</gene>
<dbReference type="RefSeq" id="WP_121657607.1">
    <property type="nucleotide sequence ID" value="NZ_JBQDRQ010000034.1"/>
</dbReference>
<evidence type="ECO:0000259" key="6">
    <source>
        <dbReference type="Pfam" id="PF00425"/>
    </source>
</evidence>
<proteinExistence type="inferred from homology"/>
<reference evidence="7 8" key="1">
    <citation type="submission" date="2018-10" db="EMBL/GenBank/DDBJ databases">
        <authorList>
            <person name="Li J."/>
        </authorList>
    </citation>
    <scope>NUCLEOTIDE SEQUENCE [LARGE SCALE GENOMIC DNA]</scope>
    <source>
        <strain evidence="7 8">JCM 30549</strain>
    </source>
</reference>
<evidence type="ECO:0000256" key="3">
    <source>
        <dbReference type="ARBA" id="ARBA00012824"/>
    </source>
</evidence>
<organism evidence="7 8">
    <name type="scientific">Mycetocola reblochoni</name>
    <dbReference type="NCBI Taxonomy" id="331618"/>
    <lineage>
        <taxon>Bacteria</taxon>
        <taxon>Bacillati</taxon>
        <taxon>Actinomycetota</taxon>
        <taxon>Actinomycetes</taxon>
        <taxon>Micrococcales</taxon>
        <taxon>Microbacteriaceae</taxon>
        <taxon>Mycetocola</taxon>
    </lineage>
</organism>
<protein>
    <recommendedName>
        <fullName evidence="3">isochorismate synthase</fullName>
        <ecNumber evidence="3">5.4.4.2</ecNumber>
    </recommendedName>
    <alternativeName>
        <fullName evidence="5">Isochorismate mutase</fullName>
    </alternativeName>
</protein>
<keyword evidence="4 7" id="KW-0413">Isomerase</keyword>